<comment type="caution">
    <text evidence="1">The sequence shown here is derived from an EMBL/GenBank/DDBJ whole genome shotgun (WGS) entry which is preliminary data.</text>
</comment>
<gene>
    <name evidence="1" type="ORF">E2562_030073</name>
</gene>
<accession>A0A6G1CWM3</accession>
<proteinExistence type="predicted"/>
<sequence>MASLKKVAAAGAWFPVVDGDGVRAKRGSEEHLNAEESRIGVVSDGPNRKRALQACSAGF</sequence>
<reference evidence="1 2" key="1">
    <citation type="submission" date="2019-11" db="EMBL/GenBank/DDBJ databases">
        <title>Whole genome sequence of Oryza granulata.</title>
        <authorList>
            <person name="Li W."/>
        </authorList>
    </citation>
    <scope>NUCLEOTIDE SEQUENCE [LARGE SCALE GENOMIC DNA]</scope>
    <source>
        <strain evidence="2">cv. Menghai</strain>
        <tissue evidence="1">Leaf</tissue>
    </source>
</reference>
<dbReference type="Proteomes" id="UP000479710">
    <property type="component" value="Unassembled WGS sequence"/>
</dbReference>
<protein>
    <submittedName>
        <fullName evidence="1">Uncharacterized protein</fullName>
    </submittedName>
</protein>
<dbReference type="EMBL" id="SPHZ02000008">
    <property type="protein sequence ID" value="KAF0903933.1"/>
    <property type="molecule type" value="Genomic_DNA"/>
</dbReference>
<evidence type="ECO:0000313" key="1">
    <source>
        <dbReference type="EMBL" id="KAF0903933.1"/>
    </source>
</evidence>
<name>A0A6G1CWM3_9ORYZ</name>
<evidence type="ECO:0000313" key="2">
    <source>
        <dbReference type="Proteomes" id="UP000479710"/>
    </source>
</evidence>
<keyword evidence="2" id="KW-1185">Reference proteome</keyword>
<organism evidence="1 2">
    <name type="scientific">Oryza meyeriana var. granulata</name>
    <dbReference type="NCBI Taxonomy" id="110450"/>
    <lineage>
        <taxon>Eukaryota</taxon>
        <taxon>Viridiplantae</taxon>
        <taxon>Streptophyta</taxon>
        <taxon>Embryophyta</taxon>
        <taxon>Tracheophyta</taxon>
        <taxon>Spermatophyta</taxon>
        <taxon>Magnoliopsida</taxon>
        <taxon>Liliopsida</taxon>
        <taxon>Poales</taxon>
        <taxon>Poaceae</taxon>
        <taxon>BOP clade</taxon>
        <taxon>Oryzoideae</taxon>
        <taxon>Oryzeae</taxon>
        <taxon>Oryzinae</taxon>
        <taxon>Oryza</taxon>
        <taxon>Oryza meyeriana</taxon>
    </lineage>
</organism>
<dbReference type="AlphaFoldDB" id="A0A6G1CWM3"/>